<sequence length="779" mass="88957">MTQNLNELAIQVNNENKDELNKLLSSLREAIDKNEMPTAKDLLRDQKSSTKIKRPPNSNIIYTNQLNRFGFLDIIRKFCDKHRINKQKLMPLSKKVSKILWEELPERYQKFFKGLASEVSKEHKNLYPDYIYKPNRKINDHSTFKPYELKTKTTPNKSIPGHKNEQLISTNESYEQIGEEDNDYSVDELPMYDETLPIIPLSIAANIFNIPENQNELYLYSHNDFNITSLYQSNALLTPSLSNDFNNNSEEVIRNSIFWSDALETRLCELYMKDDIVDIFWGRLIENHIAESTTWNVYVITRGLHHPYAKTEMIEDGQVIHFIAEEANFVNTNDPLSSSIKKIPQDLKETFDKALDNELGISFREAHYNLVGIGTGYKRIKGQLTETPAIILYVRQKGILRRGCDGIFPKEICGFPVDVIEACAATPCTGLGVDYYQRNQGDVKLGSSIGIGSEEENTTGTLDAAAVAYDNDNSQIGIISCEHIFKFNDYDSKKNVFYQPSYEDLKKFELSKDSEESENKDEIEDTQRKLEIAEIQNPILATHIKGMRKNFLSKVNNKNYGINAGFCVFNNENRKLDSKNFPIPSNSYFKDAKFSNCLKGTYTYDELKKFNYNTQVFKVGRTTGLTLGQLLPTDQTIAYNLTNESIKNAKNLPMEKNVRCYEKDVQKIFVGYMKSHLDSEIRQTRKKCYPIEWFDRQLAFKFESGDFECGDSGASVVDEKGKALGILHAKWITPYQTFGIASPFFAILEALNVNVYLSSNSISPTVIPSSLTLSSSSSS</sequence>
<organism evidence="1 2">
    <name type="scientific">Glomus cerebriforme</name>
    <dbReference type="NCBI Taxonomy" id="658196"/>
    <lineage>
        <taxon>Eukaryota</taxon>
        <taxon>Fungi</taxon>
        <taxon>Fungi incertae sedis</taxon>
        <taxon>Mucoromycota</taxon>
        <taxon>Glomeromycotina</taxon>
        <taxon>Glomeromycetes</taxon>
        <taxon>Glomerales</taxon>
        <taxon>Glomeraceae</taxon>
        <taxon>Glomus</taxon>
    </lineage>
</organism>
<comment type="caution">
    <text evidence="1">The sequence shown here is derived from an EMBL/GenBank/DDBJ whole genome shotgun (WGS) entry which is preliminary data.</text>
</comment>
<dbReference type="AlphaFoldDB" id="A0A397TES6"/>
<gene>
    <name evidence="1" type="ORF">C1645_817348</name>
</gene>
<dbReference type="Gene3D" id="1.10.30.10">
    <property type="entry name" value="High mobility group box domain"/>
    <property type="match status" value="1"/>
</dbReference>
<accession>A0A397TES6</accession>
<name>A0A397TES6_9GLOM</name>
<dbReference type="SUPFAM" id="SSF47095">
    <property type="entry name" value="HMG-box"/>
    <property type="match status" value="1"/>
</dbReference>
<evidence type="ECO:0000313" key="2">
    <source>
        <dbReference type="Proteomes" id="UP000265703"/>
    </source>
</evidence>
<reference evidence="1 2" key="1">
    <citation type="submission" date="2018-06" db="EMBL/GenBank/DDBJ databases">
        <title>Comparative genomics reveals the genomic features of Rhizophagus irregularis, R. cerebriforme, R. diaphanum and Gigaspora rosea, and their symbiotic lifestyle signature.</title>
        <authorList>
            <person name="Morin E."/>
            <person name="San Clemente H."/>
            <person name="Chen E.C.H."/>
            <person name="De La Providencia I."/>
            <person name="Hainaut M."/>
            <person name="Kuo A."/>
            <person name="Kohler A."/>
            <person name="Murat C."/>
            <person name="Tang N."/>
            <person name="Roy S."/>
            <person name="Loubradou J."/>
            <person name="Henrissat B."/>
            <person name="Grigoriev I.V."/>
            <person name="Corradi N."/>
            <person name="Roux C."/>
            <person name="Martin F.M."/>
        </authorList>
    </citation>
    <scope>NUCLEOTIDE SEQUENCE [LARGE SCALE GENOMIC DNA]</scope>
    <source>
        <strain evidence="1 2">DAOM 227022</strain>
    </source>
</reference>
<dbReference type="OrthoDB" id="2351813at2759"/>
<evidence type="ECO:0000313" key="1">
    <source>
        <dbReference type="EMBL" id="RIA94975.1"/>
    </source>
</evidence>
<protein>
    <recommendedName>
        <fullName evidence="3">HMG box domain-containing protein</fullName>
    </recommendedName>
</protein>
<dbReference type="EMBL" id="QKYT01000070">
    <property type="protein sequence ID" value="RIA94975.1"/>
    <property type="molecule type" value="Genomic_DNA"/>
</dbReference>
<proteinExistence type="predicted"/>
<dbReference type="Proteomes" id="UP000265703">
    <property type="component" value="Unassembled WGS sequence"/>
</dbReference>
<keyword evidence="2" id="KW-1185">Reference proteome</keyword>
<evidence type="ECO:0008006" key="3">
    <source>
        <dbReference type="Google" id="ProtNLM"/>
    </source>
</evidence>
<dbReference type="InterPro" id="IPR036910">
    <property type="entry name" value="HMG_box_dom_sf"/>
</dbReference>